<evidence type="ECO:0000256" key="4">
    <source>
        <dbReference type="ARBA" id="ARBA00023136"/>
    </source>
</evidence>
<dbReference type="HOGENOM" id="CLU_067080_0_0_9"/>
<dbReference type="Gene3D" id="3.40.190.10">
    <property type="entry name" value="Periplasmic binding protein-like II"/>
    <property type="match status" value="2"/>
</dbReference>
<evidence type="ECO:0000256" key="1">
    <source>
        <dbReference type="ARBA" id="ARBA00004635"/>
    </source>
</evidence>
<evidence type="ECO:0000256" key="5">
    <source>
        <dbReference type="ARBA" id="ARBA00023139"/>
    </source>
</evidence>
<dbReference type="eggNOG" id="COG1464">
    <property type="taxonomic scope" value="Bacteria"/>
</dbReference>
<dbReference type="PANTHER" id="PTHR30429:SF0">
    <property type="entry name" value="METHIONINE-BINDING LIPOPROTEIN METQ"/>
    <property type="match status" value="1"/>
</dbReference>
<accession>B8D0N7</accession>
<comment type="similarity">
    <text evidence="2">Belongs to the NlpA lipoprotein family.</text>
</comment>
<keyword evidence="4" id="KW-0472">Membrane</keyword>
<evidence type="ECO:0000256" key="2">
    <source>
        <dbReference type="ARBA" id="ARBA00008973"/>
    </source>
</evidence>
<keyword evidence="3" id="KW-0732">Signal</keyword>
<comment type="subcellular location">
    <subcellularLocation>
        <location evidence="1">Membrane</location>
        <topology evidence="1">Lipid-anchor</topology>
    </subcellularLocation>
</comment>
<evidence type="ECO:0000313" key="8">
    <source>
        <dbReference type="Proteomes" id="UP000000719"/>
    </source>
</evidence>
<organism evidence="7 8">
    <name type="scientific">Halothermothrix orenii (strain H 168 / OCM 544 / DSM 9562)</name>
    <dbReference type="NCBI Taxonomy" id="373903"/>
    <lineage>
        <taxon>Bacteria</taxon>
        <taxon>Bacillati</taxon>
        <taxon>Bacillota</taxon>
        <taxon>Clostridia</taxon>
        <taxon>Halanaerobiales</taxon>
        <taxon>Halothermotrichaceae</taxon>
        <taxon>Halothermothrix</taxon>
    </lineage>
</organism>
<keyword evidence="5" id="KW-0564">Palmitate</keyword>
<dbReference type="KEGG" id="hor:Hore_22280"/>
<dbReference type="Pfam" id="PF03180">
    <property type="entry name" value="Lipoprotein_9"/>
    <property type="match status" value="1"/>
</dbReference>
<gene>
    <name evidence="7" type="ordered locus">Hore_22280</name>
</gene>
<reference evidence="7 8" key="1">
    <citation type="journal article" date="2009" name="PLoS ONE">
        <title>Genome analysis of the anaerobic thermohalophilic bacterium Halothermothrix orenii.</title>
        <authorList>
            <person name="Mavromatis K."/>
            <person name="Ivanova N."/>
            <person name="Anderson I."/>
            <person name="Lykidis A."/>
            <person name="Hooper S.D."/>
            <person name="Sun H."/>
            <person name="Kunin V."/>
            <person name="Lapidus A."/>
            <person name="Hugenholtz P."/>
            <person name="Patel B."/>
            <person name="Kyrpides N.C."/>
        </authorList>
    </citation>
    <scope>NUCLEOTIDE SEQUENCE [LARGE SCALE GENOMIC DNA]</scope>
    <source>
        <strain evidence="8">H 168 / OCM 544 / DSM 9562</strain>
    </source>
</reference>
<proteinExistence type="inferred from homology"/>
<name>B8D0N7_HALOH</name>
<keyword evidence="6 7" id="KW-0449">Lipoprotein</keyword>
<dbReference type="InterPro" id="IPR004872">
    <property type="entry name" value="Lipoprotein_NlpA"/>
</dbReference>
<evidence type="ECO:0000313" key="7">
    <source>
        <dbReference type="EMBL" id="ACL70973.1"/>
    </source>
</evidence>
<protein>
    <submittedName>
        <fullName evidence="7">NLPA lipoprotein</fullName>
    </submittedName>
</protein>
<dbReference type="EMBL" id="CP001098">
    <property type="protein sequence ID" value="ACL70973.1"/>
    <property type="molecule type" value="Genomic_DNA"/>
</dbReference>
<dbReference type="STRING" id="373903.Hore_22280"/>
<dbReference type="RefSeq" id="WP_015923942.1">
    <property type="nucleotide sequence ID" value="NC_011899.1"/>
</dbReference>
<dbReference type="CDD" id="cd13597">
    <property type="entry name" value="PBP2_lipoprotein_Tp32"/>
    <property type="match status" value="1"/>
</dbReference>
<dbReference type="Proteomes" id="UP000000719">
    <property type="component" value="Chromosome"/>
</dbReference>
<evidence type="ECO:0000256" key="3">
    <source>
        <dbReference type="ARBA" id="ARBA00022729"/>
    </source>
</evidence>
<evidence type="ECO:0000256" key="6">
    <source>
        <dbReference type="ARBA" id="ARBA00023288"/>
    </source>
</evidence>
<dbReference type="PANTHER" id="PTHR30429">
    <property type="entry name" value="D-METHIONINE-BINDING LIPOPROTEIN METQ"/>
    <property type="match status" value="1"/>
</dbReference>
<dbReference type="PIRSF" id="PIRSF002854">
    <property type="entry name" value="MetQ"/>
    <property type="match status" value="1"/>
</dbReference>
<keyword evidence="8" id="KW-1185">Reference proteome</keyword>
<sequence length="263" mass="29177">MRRNIIFFLVLIFVLGVGSIALAGDKVLKVGATPVPHAEILEFVKPILEKEGIKLEIVEFTDYVTPNLALAEGSIDANYFQHVPYLNQFKKDHNLDITYTLKIHVEPFGLYSEKIDSIDDLPAGARIALPNDPSNEGRALLLLESKGFIKLDAEDKLKATPFDIVENPYNLKFVELEAATLPRILPDVMAAFINTNYALEAGLNPLKDALIIEGSESPYSNVLAVRTEDKDNPLIIKLGEVLTSQKVKDFILEKYKGAVVPVF</sequence>
<dbReference type="AlphaFoldDB" id="B8D0N7"/>
<dbReference type="GO" id="GO:0016020">
    <property type="term" value="C:membrane"/>
    <property type="evidence" value="ECO:0007669"/>
    <property type="project" value="UniProtKB-SubCell"/>
</dbReference>
<dbReference type="SUPFAM" id="SSF53850">
    <property type="entry name" value="Periplasmic binding protein-like II"/>
    <property type="match status" value="1"/>
</dbReference>